<dbReference type="InterPro" id="IPR010321">
    <property type="entry name" value="DUF922"/>
</dbReference>
<reference evidence="2" key="1">
    <citation type="submission" date="2018-05" db="EMBL/GenBank/DDBJ databases">
        <authorList>
            <person name="Lanie J.A."/>
            <person name="Ng W.-L."/>
            <person name="Kazmierczak K.M."/>
            <person name="Andrzejewski T.M."/>
            <person name="Davidsen T.M."/>
            <person name="Wayne K.J."/>
            <person name="Tettelin H."/>
            <person name="Glass J.I."/>
            <person name="Rusch D."/>
            <person name="Podicherti R."/>
            <person name="Tsui H.-C.T."/>
            <person name="Winkler M.E."/>
        </authorList>
    </citation>
    <scope>NUCLEOTIDE SEQUENCE</scope>
</reference>
<evidence type="ECO:0008006" key="3">
    <source>
        <dbReference type="Google" id="ProtNLM"/>
    </source>
</evidence>
<evidence type="ECO:0000313" key="2">
    <source>
        <dbReference type="EMBL" id="SVC41500.1"/>
    </source>
</evidence>
<organism evidence="2">
    <name type="scientific">marine metagenome</name>
    <dbReference type="NCBI Taxonomy" id="408172"/>
    <lineage>
        <taxon>unclassified sequences</taxon>
        <taxon>metagenomes</taxon>
        <taxon>ecological metagenomes</taxon>
    </lineage>
</organism>
<feature type="region of interest" description="Disordered" evidence="1">
    <location>
        <begin position="199"/>
        <end position="219"/>
    </location>
</feature>
<sequence>MAGPVSPSRQAACRDAARRVEPPAVISLRFAILMCLLATTHAEASPTVKRRDESYPVTGSSVQELRQMIDRNGPVNSEDGKQYDGITEWSLTWDYQLKRRGKVWIVVNRTVLLDIKVSTPRWTDFQNAPGMLRMQWRIYRANLLRHEEGHVKIALRAAHAIDKYLGVCGASSSLDKLKSDIQKNTRTLLKQYRKMDRSYDQRTRHGAMQGANLAKGPGG</sequence>
<accession>A0A382LY41</accession>
<evidence type="ECO:0000256" key="1">
    <source>
        <dbReference type="SAM" id="MobiDB-lite"/>
    </source>
</evidence>
<gene>
    <name evidence="2" type="ORF">METZ01_LOCUS294354</name>
</gene>
<proteinExistence type="predicted"/>
<name>A0A382LY41_9ZZZZ</name>
<protein>
    <recommendedName>
        <fullName evidence="3">DUF922 domain-containing protein</fullName>
    </recommendedName>
</protein>
<dbReference type="EMBL" id="UINC01089969">
    <property type="protein sequence ID" value="SVC41500.1"/>
    <property type="molecule type" value="Genomic_DNA"/>
</dbReference>
<dbReference type="Pfam" id="PF06037">
    <property type="entry name" value="DUF922"/>
    <property type="match status" value="1"/>
</dbReference>
<dbReference type="AlphaFoldDB" id="A0A382LY41"/>